<dbReference type="InterPro" id="IPR000618">
    <property type="entry name" value="Insect_cuticle"/>
</dbReference>
<dbReference type="InterPro" id="IPR031311">
    <property type="entry name" value="CHIT_BIND_RR_consensus"/>
</dbReference>
<accession>A0A6V7H6H7</accession>
<dbReference type="Pfam" id="PF00379">
    <property type="entry name" value="Chitin_bind_4"/>
    <property type="match status" value="1"/>
</dbReference>
<dbReference type="PROSITE" id="PS00233">
    <property type="entry name" value="CHIT_BIND_RR_1"/>
    <property type="match status" value="1"/>
</dbReference>
<dbReference type="Proteomes" id="UP000752696">
    <property type="component" value="Unassembled WGS sequence"/>
</dbReference>
<dbReference type="GO" id="GO:0042302">
    <property type="term" value="F:structural constituent of cuticle"/>
    <property type="evidence" value="ECO:0007669"/>
    <property type="project" value="UniProtKB-UniRule"/>
</dbReference>
<sequence>GDPVPVTCAFKSIGGKVEPILPTYVKVSTPISYRPLPKTSSLVYIAPPIFKTASAVIATDTRNEREAEFTAYPRYSFNYGVLDGYTGDSKSAWEERDGDTVKGEYSVVEADGSIRTVTYTADDHNGFNAVVTRNEPPKNARQHNNLKAFLPATIISREAETNYKVRRVDLNGFAAVSTSCLLNLTIDTARLTVPVNLHLRSDTSTESNKGRNVDDGYGGPLFYLFLDLLLLFFFALLADLFFDGSLPVFSFKETCSMLPLLACPFANCLAISADVATDPFWLYWPVTEWFFPDVSLLPLPLPLLAVVVPCELTRLQLSSLPLLPICDSDSLYRSTGIKFTMGEPRRSPSISTESKH</sequence>
<evidence type="ECO:0000313" key="4">
    <source>
        <dbReference type="EMBL" id="CAD1474146.1"/>
    </source>
</evidence>
<evidence type="ECO:0008006" key="6">
    <source>
        <dbReference type="Google" id="ProtNLM"/>
    </source>
</evidence>
<feature type="non-terminal residue" evidence="4">
    <location>
        <position position="1"/>
    </location>
</feature>
<dbReference type="AlphaFoldDB" id="A0A6V7H6H7"/>
<name>A0A6V7H6H7_9HYME</name>
<dbReference type="EMBL" id="CAJDYZ010007225">
    <property type="protein sequence ID" value="CAD1474146.1"/>
    <property type="molecule type" value="Genomic_DNA"/>
</dbReference>
<evidence type="ECO:0000313" key="5">
    <source>
        <dbReference type="Proteomes" id="UP000752696"/>
    </source>
</evidence>
<dbReference type="PROSITE" id="PS51155">
    <property type="entry name" value="CHIT_BIND_RR_2"/>
    <property type="match status" value="1"/>
</dbReference>
<comment type="caution">
    <text evidence="4">The sequence shown here is derived from an EMBL/GenBank/DDBJ whole genome shotgun (WGS) entry which is preliminary data.</text>
</comment>
<dbReference type="GO" id="GO:0031012">
    <property type="term" value="C:extracellular matrix"/>
    <property type="evidence" value="ECO:0007669"/>
    <property type="project" value="TreeGrafter"/>
</dbReference>
<keyword evidence="3" id="KW-1133">Transmembrane helix</keyword>
<protein>
    <recommendedName>
        <fullName evidence="6">Cuticle protein 19</fullName>
    </recommendedName>
</protein>
<dbReference type="PANTHER" id="PTHR12236:SF95">
    <property type="entry name" value="CUTICULAR PROTEIN 76BD, ISOFORM C-RELATED"/>
    <property type="match status" value="1"/>
</dbReference>
<keyword evidence="5" id="KW-1185">Reference proteome</keyword>
<dbReference type="PANTHER" id="PTHR12236">
    <property type="entry name" value="STRUCTURAL CONTITUENT OF CUTICLE"/>
    <property type="match status" value="1"/>
</dbReference>
<gene>
    <name evidence="4" type="ORF">MHI_LOCUS430607</name>
</gene>
<dbReference type="InterPro" id="IPR051217">
    <property type="entry name" value="Insect_Cuticle_Struc_Prot"/>
</dbReference>
<feature type="transmembrane region" description="Helical" evidence="3">
    <location>
        <begin position="221"/>
        <end position="242"/>
    </location>
</feature>
<evidence type="ECO:0000256" key="3">
    <source>
        <dbReference type="SAM" id="Phobius"/>
    </source>
</evidence>
<evidence type="ECO:0000256" key="1">
    <source>
        <dbReference type="ARBA" id="ARBA00022460"/>
    </source>
</evidence>
<dbReference type="GO" id="GO:0005615">
    <property type="term" value="C:extracellular space"/>
    <property type="evidence" value="ECO:0007669"/>
    <property type="project" value="TreeGrafter"/>
</dbReference>
<keyword evidence="3" id="KW-0472">Membrane</keyword>
<dbReference type="OrthoDB" id="6427684at2759"/>
<organism evidence="4 5">
    <name type="scientific">Heterotrigona itama</name>
    <dbReference type="NCBI Taxonomy" id="395501"/>
    <lineage>
        <taxon>Eukaryota</taxon>
        <taxon>Metazoa</taxon>
        <taxon>Ecdysozoa</taxon>
        <taxon>Arthropoda</taxon>
        <taxon>Hexapoda</taxon>
        <taxon>Insecta</taxon>
        <taxon>Pterygota</taxon>
        <taxon>Neoptera</taxon>
        <taxon>Endopterygota</taxon>
        <taxon>Hymenoptera</taxon>
        <taxon>Apocrita</taxon>
        <taxon>Aculeata</taxon>
        <taxon>Apoidea</taxon>
        <taxon>Anthophila</taxon>
        <taxon>Apidae</taxon>
        <taxon>Heterotrigona</taxon>
    </lineage>
</organism>
<keyword evidence="1 2" id="KW-0193">Cuticle</keyword>
<dbReference type="PRINTS" id="PR00947">
    <property type="entry name" value="CUTICLE"/>
</dbReference>
<reference evidence="4" key="1">
    <citation type="submission" date="2020-07" db="EMBL/GenBank/DDBJ databases">
        <authorList>
            <person name="Nazaruddin N."/>
        </authorList>
    </citation>
    <scope>NUCLEOTIDE SEQUENCE</scope>
</reference>
<keyword evidence="3" id="KW-0812">Transmembrane</keyword>
<evidence type="ECO:0000256" key="2">
    <source>
        <dbReference type="PROSITE-ProRule" id="PRU00497"/>
    </source>
</evidence>
<proteinExistence type="predicted"/>